<dbReference type="Proteomes" id="UP000003250">
    <property type="component" value="Unassembled WGS sequence"/>
</dbReference>
<gene>
    <name evidence="2" type="ORF">MAXJ12_30677</name>
</gene>
<keyword evidence="1" id="KW-1133">Transmembrane helix</keyword>
<name>H0I0Z8_9HYPH</name>
<dbReference type="PATRIC" id="fig|1107882.3.peg.5932"/>
<accession>H0I0Z8</accession>
<protein>
    <submittedName>
        <fullName evidence="2">Uncharacterized protein</fullName>
    </submittedName>
</protein>
<keyword evidence="3" id="KW-1185">Reference proteome</keyword>
<sequence>MRNRAIEYLFQPEGEAREVVNSTASPGAVIRPTVDRITKRESPAMRIVIAVLIALFAIAPAAAGPGDGNCAKKTQLHTS</sequence>
<dbReference type="RefSeq" id="WP_008839705.1">
    <property type="nucleotide sequence ID" value="NZ_AHAM01000273.1"/>
</dbReference>
<keyword evidence="1" id="KW-0472">Membrane</keyword>
<evidence type="ECO:0000313" key="2">
    <source>
        <dbReference type="EMBL" id="EHK53360.1"/>
    </source>
</evidence>
<keyword evidence="1" id="KW-0812">Transmembrane</keyword>
<feature type="transmembrane region" description="Helical" evidence="1">
    <location>
        <begin position="44"/>
        <end position="63"/>
    </location>
</feature>
<proteinExistence type="predicted"/>
<evidence type="ECO:0000313" key="3">
    <source>
        <dbReference type="Proteomes" id="UP000003250"/>
    </source>
</evidence>
<evidence type="ECO:0000256" key="1">
    <source>
        <dbReference type="SAM" id="Phobius"/>
    </source>
</evidence>
<dbReference type="EMBL" id="AHAM01000273">
    <property type="protein sequence ID" value="EHK53360.1"/>
    <property type="molecule type" value="Genomic_DNA"/>
</dbReference>
<reference evidence="2 3" key="1">
    <citation type="journal article" date="2012" name="J. Bacteriol.">
        <title>Draft Genome Sequence of Mesorhizobium alhagi CCNWXJ12-2T, a Novel Salt-Resistant Species Isolated from the Desert of Northwestern China.</title>
        <authorList>
            <person name="Zhou M."/>
            <person name="Chen W."/>
            <person name="Chen H."/>
            <person name="Wei G."/>
        </authorList>
    </citation>
    <scope>NUCLEOTIDE SEQUENCE [LARGE SCALE GENOMIC DNA]</scope>
    <source>
        <strain evidence="2 3">CCNWXJ12-2</strain>
    </source>
</reference>
<organism evidence="2 3">
    <name type="scientific">Mesorhizobium alhagi CCNWXJ12-2</name>
    <dbReference type="NCBI Taxonomy" id="1107882"/>
    <lineage>
        <taxon>Bacteria</taxon>
        <taxon>Pseudomonadati</taxon>
        <taxon>Pseudomonadota</taxon>
        <taxon>Alphaproteobacteria</taxon>
        <taxon>Hyphomicrobiales</taxon>
        <taxon>Phyllobacteriaceae</taxon>
        <taxon>Allomesorhizobium</taxon>
    </lineage>
</organism>
<dbReference type="AlphaFoldDB" id="H0I0Z8"/>